<sequence length="131" mass="14822">MKKITILFACLLVFGNASIVMAEPANQGQQNKMTANFNKIFAEVVSPYMTEVVKKENGEKATWTLDKMQKLTINNNFSVKPPKRIYEVKMTIKVTDPAKNQPHIDTVLLKVDPQAEQGQAVELIEYIHSEK</sequence>
<keyword evidence="3" id="KW-1185">Reference proteome</keyword>
<accession>A0ABX7E3H8</accession>
<feature type="chain" id="PRO_5046601852" evidence="1">
    <location>
        <begin position="23"/>
        <end position="131"/>
    </location>
</feature>
<evidence type="ECO:0000313" key="2">
    <source>
        <dbReference type="EMBL" id="QQZ09845.1"/>
    </source>
</evidence>
<dbReference type="RefSeq" id="WP_202778797.1">
    <property type="nucleotide sequence ID" value="NZ_CP065425.1"/>
</dbReference>
<name>A0ABX7E3H8_9BACI</name>
<dbReference type="Proteomes" id="UP000595691">
    <property type="component" value="Chromosome"/>
</dbReference>
<organism evidence="2 3">
    <name type="scientific">Heyndrickxia vini</name>
    <dbReference type="NCBI Taxonomy" id="1476025"/>
    <lineage>
        <taxon>Bacteria</taxon>
        <taxon>Bacillati</taxon>
        <taxon>Bacillota</taxon>
        <taxon>Bacilli</taxon>
        <taxon>Bacillales</taxon>
        <taxon>Bacillaceae</taxon>
        <taxon>Heyndrickxia</taxon>
    </lineage>
</organism>
<proteinExistence type="predicted"/>
<evidence type="ECO:0000256" key="1">
    <source>
        <dbReference type="SAM" id="SignalP"/>
    </source>
</evidence>
<dbReference type="EMBL" id="CP065425">
    <property type="protein sequence ID" value="QQZ09845.1"/>
    <property type="molecule type" value="Genomic_DNA"/>
</dbReference>
<reference evidence="2 3" key="1">
    <citation type="submission" date="2020-11" db="EMBL/GenBank/DDBJ databases">
        <title>Taxonomic evaluation of the Bacillus sporothermodurans group of bacteria based on whole genome sequences.</title>
        <authorList>
            <person name="Fiedler G."/>
            <person name="Herbstmann A.-D."/>
            <person name="Doll E."/>
            <person name="Wenning M."/>
            <person name="Brinks E."/>
            <person name="Kabisch J."/>
            <person name="Breitenwieser F."/>
            <person name="Lappann M."/>
            <person name="Boehnlein C."/>
            <person name="Franz C."/>
        </authorList>
    </citation>
    <scope>NUCLEOTIDE SEQUENCE [LARGE SCALE GENOMIC DNA]</scope>
    <source>
        <strain evidence="2 3">JCM 19841</strain>
    </source>
</reference>
<keyword evidence="1" id="KW-0732">Signal</keyword>
<feature type="signal peptide" evidence="1">
    <location>
        <begin position="1"/>
        <end position="22"/>
    </location>
</feature>
<protein>
    <submittedName>
        <fullName evidence="2">DUF3888 domain-containing protein</fullName>
    </submittedName>
</protein>
<evidence type="ECO:0000313" key="3">
    <source>
        <dbReference type="Proteomes" id="UP000595691"/>
    </source>
</evidence>
<gene>
    <name evidence="2" type="ORF">I5776_02380</name>
</gene>